<dbReference type="InterPro" id="IPR011356">
    <property type="entry name" value="Leucine_aapep/pepB"/>
</dbReference>
<keyword evidence="3" id="KW-0645">Protease</keyword>
<dbReference type="Proteomes" id="UP000076420">
    <property type="component" value="Unassembled WGS sequence"/>
</dbReference>
<comment type="similarity">
    <text evidence="1">Belongs to the peptidase M17 family.</text>
</comment>
<dbReference type="VEuPathDB" id="VectorBase:BGLAX_036903"/>
<feature type="domain" description="Cytosol aminopeptidase" evidence="5">
    <location>
        <begin position="165"/>
        <end position="172"/>
    </location>
</feature>
<evidence type="ECO:0000256" key="1">
    <source>
        <dbReference type="ARBA" id="ARBA00009528"/>
    </source>
</evidence>
<dbReference type="GO" id="GO:0005737">
    <property type="term" value="C:cytoplasm"/>
    <property type="evidence" value="ECO:0007669"/>
    <property type="project" value="InterPro"/>
</dbReference>
<dbReference type="GO" id="GO:0006508">
    <property type="term" value="P:proteolysis"/>
    <property type="evidence" value="ECO:0007669"/>
    <property type="project" value="UniProtKB-KW"/>
</dbReference>
<dbReference type="SUPFAM" id="SSF53187">
    <property type="entry name" value="Zn-dependent exopeptidases"/>
    <property type="match status" value="1"/>
</dbReference>
<evidence type="ECO:0000259" key="5">
    <source>
        <dbReference type="PROSITE" id="PS00631"/>
    </source>
</evidence>
<evidence type="ECO:0000256" key="2">
    <source>
        <dbReference type="ARBA" id="ARBA00022438"/>
    </source>
</evidence>
<dbReference type="InterPro" id="IPR000819">
    <property type="entry name" value="Peptidase_M17_C"/>
</dbReference>
<organism evidence="6 7">
    <name type="scientific">Biomphalaria glabrata</name>
    <name type="common">Bloodfluke planorb</name>
    <name type="synonym">Freshwater snail</name>
    <dbReference type="NCBI Taxonomy" id="6526"/>
    <lineage>
        <taxon>Eukaryota</taxon>
        <taxon>Metazoa</taxon>
        <taxon>Spiralia</taxon>
        <taxon>Lophotrochozoa</taxon>
        <taxon>Mollusca</taxon>
        <taxon>Gastropoda</taxon>
        <taxon>Heterobranchia</taxon>
        <taxon>Euthyneura</taxon>
        <taxon>Panpulmonata</taxon>
        <taxon>Hygrophila</taxon>
        <taxon>Lymnaeoidea</taxon>
        <taxon>Planorbidae</taxon>
        <taxon>Biomphalaria</taxon>
    </lineage>
</organism>
<reference evidence="6" key="1">
    <citation type="submission" date="2020-05" db="UniProtKB">
        <authorList>
            <consortium name="EnsemblMetazoa"/>
        </authorList>
    </citation>
    <scope>IDENTIFICATION</scope>
    <source>
        <strain evidence="6">BB02</strain>
    </source>
</reference>
<dbReference type="PANTHER" id="PTHR11963:SF23">
    <property type="entry name" value="CYTOSOL AMINOPEPTIDASE"/>
    <property type="match status" value="1"/>
</dbReference>
<dbReference type="Pfam" id="PF00883">
    <property type="entry name" value="Peptidase_M17"/>
    <property type="match status" value="1"/>
</dbReference>
<dbReference type="AlphaFoldDB" id="A0A2C9KM19"/>
<dbReference type="CDD" id="cd00433">
    <property type="entry name" value="Peptidase_M17"/>
    <property type="match status" value="1"/>
</dbReference>
<dbReference type="Gene3D" id="3.40.630.10">
    <property type="entry name" value="Zn peptidases"/>
    <property type="match status" value="1"/>
</dbReference>
<accession>A0A2C9KM19</accession>
<evidence type="ECO:0000256" key="3">
    <source>
        <dbReference type="ARBA" id="ARBA00022670"/>
    </source>
</evidence>
<keyword evidence="4" id="KW-0378">Hydrolase</keyword>
<evidence type="ECO:0000313" key="7">
    <source>
        <dbReference type="Proteomes" id="UP000076420"/>
    </source>
</evidence>
<evidence type="ECO:0000256" key="4">
    <source>
        <dbReference type="ARBA" id="ARBA00022801"/>
    </source>
</evidence>
<dbReference type="PRINTS" id="PR00481">
    <property type="entry name" value="LAMNOPPTDASE"/>
</dbReference>
<evidence type="ECO:0000313" key="6">
    <source>
        <dbReference type="EnsemblMetazoa" id="BGLB021251-PA"/>
    </source>
</evidence>
<dbReference type="KEGG" id="bgt:106074371"/>
<gene>
    <name evidence="6" type="primary">106074371</name>
</gene>
<name>A0A2C9KM19_BIOGL</name>
<dbReference type="GO" id="GO:0030145">
    <property type="term" value="F:manganese ion binding"/>
    <property type="evidence" value="ECO:0007669"/>
    <property type="project" value="InterPro"/>
</dbReference>
<dbReference type="STRING" id="6526.A0A2C9KM19"/>
<dbReference type="PANTHER" id="PTHR11963">
    <property type="entry name" value="LEUCINE AMINOPEPTIDASE-RELATED"/>
    <property type="match status" value="1"/>
</dbReference>
<dbReference type="PROSITE" id="PS00631">
    <property type="entry name" value="CYTOSOL_AP"/>
    <property type="match status" value="1"/>
</dbReference>
<proteinExistence type="inferred from homology"/>
<keyword evidence="2" id="KW-0031">Aminopeptidase</keyword>
<sequence>GVFFAKDLVSEPANNLTPLMYLERIQSELIPLGVQVEVLDEKKMKEIGMNALIGVAQGSINSPLTIIMKWNGLSKDENVVALVGKGVTFDSGGLSLKPSGSMEDMKTDMAGSAVVVGIMKILASRNANVNVIGAIGLVENMPSGSAQRPGDVVKSLSGKTIEILNTDAEGRLVLADVLWYVANTFKPSVMIDVATLTGAAVVALGSSFAALMSNDDDLVDKIIASSKRTKELV</sequence>
<protein>
    <recommendedName>
        <fullName evidence="5">Cytosol aminopeptidase domain-containing protein</fullName>
    </recommendedName>
</protein>
<dbReference type="VEuPathDB" id="VectorBase:BGLB021251"/>
<dbReference type="GO" id="GO:0070006">
    <property type="term" value="F:metalloaminopeptidase activity"/>
    <property type="evidence" value="ECO:0007669"/>
    <property type="project" value="InterPro"/>
</dbReference>
<dbReference type="EnsemblMetazoa" id="BGLB021251-RA">
    <property type="protein sequence ID" value="BGLB021251-PA"/>
    <property type="gene ID" value="BGLB021251"/>
</dbReference>